<accession>A0AAD7SNG2</accession>
<sequence>MAPKRVKSGTVTGAAATTANKTWESGLVAAPFEEDSWKADVSVVAGARPEDEDSVKALALAALQPARRLFSVITWDATLEKINELGNPKAKKPKEVPMFYEVMESAKAVLDSGEELPSHLLGKVVKFQLLAAKGTDLQRRAAEQRGAEEKGKGKARVSSPSKEKGGAATKPAGRGEKGKKGSDPPTPTKDTKLKRRGEGEESNKYIDDEPADGPQLYVLIVGFHQPQLVAVLDTLGVHVSSVISVSSESCGGPAGDSTPRDQAAEGEAMRKQTQLARFWKYLGPVLNSGPAQSRLWDVARLQYTVPEELPDPDRDNSDPTLALGMRVFEGVASLIYTCLDWRRQHLHYLSSLRLIKVPAVARGNAPSRQQSPAQASVRVDPQTSAPRRKPVPDQPAAAAPPVVATEVDMQHYRDLLDLIPPETVSVPLILHCLREQVVATQEQIPQPPA</sequence>
<feature type="compositionally biased region" description="Basic and acidic residues" evidence="1">
    <location>
        <begin position="173"/>
        <end position="182"/>
    </location>
</feature>
<dbReference type="PANTHER" id="PTHR21963">
    <property type="entry name" value="PF6"/>
    <property type="match status" value="1"/>
</dbReference>
<comment type="caution">
    <text evidence="2">The sequence shown here is derived from an EMBL/GenBank/DDBJ whole genome shotgun (WGS) entry which is preliminary data.</text>
</comment>
<evidence type="ECO:0000256" key="1">
    <source>
        <dbReference type="SAM" id="MobiDB-lite"/>
    </source>
</evidence>
<organism evidence="2 3">
    <name type="scientific">Aldrovandia affinis</name>
    <dbReference type="NCBI Taxonomy" id="143900"/>
    <lineage>
        <taxon>Eukaryota</taxon>
        <taxon>Metazoa</taxon>
        <taxon>Chordata</taxon>
        <taxon>Craniata</taxon>
        <taxon>Vertebrata</taxon>
        <taxon>Euteleostomi</taxon>
        <taxon>Actinopterygii</taxon>
        <taxon>Neopterygii</taxon>
        <taxon>Teleostei</taxon>
        <taxon>Notacanthiformes</taxon>
        <taxon>Halosauridae</taxon>
        <taxon>Aldrovandia</taxon>
    </lineage>
</organism>
<dbReference type="PANTHER" id="PTHR21963:SF1">
    <property type="entry name" value="SPERM-ASSOCIATED ANTIGEN 17"/>
    <property type="match status" value="1"/>
</dbReference>
<dbReference type="GO" id="GO:1990716">
    <property type="term" value="C:axonemal central apparatus"/>
    <property type="evidence" value="ECO:0007669"/>
    <property type="project" value="TreeGrafter"/>
</dbReference>
<feature type="compositionally biased region" description="Basic and acidic residues" evidence="1">
    <location>
        <begin position="140"/>
        <end position="152"/>
    </location>
</feature>
<evidence type="ECO:0000313" key="3">
    <source>
        <dbReference type="Proteomes" id="UP001221898"/>
    </source>
</evidence>
<feature type="compositionally biased region" description="Basic and acidic residues" evidence="1">
    <location>
        <begin position="196"/>
        <end position="207"/>
    </location>
</feature>
<dbReference type="GO" id="GO:0003351">
    <property type="term" value="P:epithelial cilium movement involved in extracellular fluid movement"/>
    <property type="evidence" value="ECO:0007669"/>
    <property type="project" value="TreeGrafter"/>
</dbReference>
<dbReference type="InterPro" id="IPR026173">
    <property type="entry name" value="SPAG17"/>
</dbReference>
<dbReference type="GO" id="GO:0005576">
    <property type="term" value="C:extracellular region"/>
    <property type="evidence" value="ECO:0007669"/>
    <property type="project" value="GOC"/>
</dbReference>
<dbReference type="EMBL" id="JAINUG010000045">
    <property type="protein sequence ID" value="KAJ8405932.1"/>
    <property type="molecule type" value="Genomic_DNA"/>
</dbReference>
<evidence type="ECO:0000313" key="2">
    <source>
        <dbReference type="EMBL" id="KAJ8405932.1"/>
    </source>
</evidence>
<keyword evidence="3" id="KW-1185">Reference proteome</keyword>
<dbReference type="AlphaFoldDB" id="A0AAD7SNG2"/>
<feature type="region of interest" description="Disordered" evidence="1">
    <location>
        <begin position="140"/>
        <end position="209"/>
    </location>
</feature>
<gene>
    <name evidence="2" type="ORF">AAFF_G00308200</name>
</gene>
<name>A0AAD7SNG2_9TELE</name>
<feature type="region of interest" description="Disordered" evidence="1">
    <location>
        <begin position="363"/>
        <end position="401"/>
    </location>
</feature>
<dbReference type="GO" id="GO:1904158">
    <property type="term" value="P:axonemal central apparatus assembly"/>
    <property type="evidence" value="ECO:0007669"/>
    <property type="project" value="TreeGrafter"/>
</dbReference>
<dbReference type="Proteomes" id="UP001221898">
    <property type="component" value="Unassembled WGS sequence"/>
</dbReference>
<protein>
    <submittedName>
        <fullName evidence="2">Uncharacterized protein</fullName>
    </submittedName>
</protein>
<proteinExistence type="predicted"/>
<reference evidence="2" key="1">
    <citation type="journal article" date="2023" name="Science">
        <title>Genome structures resolve the early diversification of teleost fishes.</title>
        <authorList>
            <person name="Parey E."/>
            <person name="Louis A."/>
            <person name="Montfort J."/>
            <person name="Bouchez O."/>
            <person name="Roques C."/>
            <person name="Iampietro C."/>
            <person name="Lluch J."/>
            <person name="Castinel A."/>
            <person name="Donnadieu C."/>
            <person name="Desvignes T."/>
            <person name="Floi Bucao C."/>
            <person name="Jouanno E."/>
            <person name="Wen M."/>
            <person name="Mejri S."/>
            <person name="Dirks R."/>
            <person name="Jansen H."/>
            <person name="Henkel C."/>
            <person name="Chen W.J."/>
            <person name="Zahm M."/>
            <person name="Cabau C."/>
            <person name="Klopp C."/>
            <person name="Thompson A.W."/>
            <person name="Robinson-Rechavi M."/>
            <person name="Braasch I."/>
            <person name="Lecointre G."/>
            <person name="Bobe J."/>
            <person name="Postlethwait J.H."/>
            <person name="Berthelot C."/>
            <person name="Roest Crollius H."/>
            <person name="Guiguen Y."/>
        </authorList>
    </citation>
    <scope>NUCLEOTIDE SEQUENCE</scope>
    <source>
        <strain evidence="2">NC1722</strain>
    </source>
</reference>